<accession>A0A8R1ED93</accession>
<keyword evidence="2" id="KW-1185">Reference proteome</keyword>
<dbReference type="Proteomes" id="UP000005237">
    <property type="component" value="Unassembled WGS sequence"/>
</dbReference>
<sequence length="81" mass="9267">METEPMHTLTWHISRFDGSAQGIFGSLWATKPLIANSSDELNSTRPSPQNPFLPFVCSFETKKKLDDVDENGEKKKDERKR</sequence>
<dbReference type="EnsemblMetazoa" id="CJA31309.1">
    <property type="protein sequence ID" value="CJA31309.1"/>
    <property type="gene ID" value="WBGene00207156"/>
</dbReference>
<dbReference type="AlphaFoldDB" id="A0A8R1ED93"/>
<evidence type="ECO:0000313" key="1">
    <source>
        <dbReference type="EnsemblMetazoa" id="CJA31309.1"/>
    </source>
</evidence>
<proteinExistence type="predicted"/>
<organism evidence="1 2">
    <name type="scientific">Caenorhabditis japonica</name>
    <dbReference type="NCBI Taxonomy" id="281687"/>
    <lineage>
        <taxon>Eukaryota</taxon>
        <taxon>Metazoa</taxon>
        <taxon>Ecdysozoa</taxon>
        <taxon>Nematoda</taxon>
        <taxon>Chromadorea</taxon>
        <taxon>Rhabditida</taxon>
        <taxon>Rhabditina</taxon>
        <taxon>Rhabditomorpha</taxon>
        <taxon>Rhabditoidea</taxon>
        <taxon>Rhabditidae</taxon>
        <taxon>Peloderinae</taxon>
        <taxon>Caenorhabditis</taxon>
    </lineage>
</organism>
<name>A0A8R1ED93_CAEJA</name>
<protein>
    <submittedName>
        <fullName evidence="1">Uncharacterized protein</fullName>
    </submittedName>
</protein>
<reference evidence="1" key="2">
    <citation type="submission" date="2022-06" db="UniProtKB">
        <authorList>
            <consortium name="EnsemblMetazoa"/>
        </authorList>
    </citation>
    <scope>IDENTIFICATION</scope>
    <source>
        <strain evidence="1">DF5081</strain>
    </source>
</reference>
<reference evidence="2" key="1">
    <citation type="submission" date="2010-08" db="EMBL/GenBank/DDBJ databases">
        <authorList>
            <consortium name="Caenorhabditis japonica Sequencing Consortium"/>
            <person name="Wilson R.K."/>
        </authorList>
    </citation>
    <scope>NUCLEOTIDE SEQUENCE [LARGE SCALE GENOMIC DNA]</scope>
    <source>
        <strain evidence="2">DF5081</strain>
    </source>
</reference>
<evidence type="ECO:0000313" key="2">
    <source>
        <dbReference type="Proteomes" id="UP000005237"/>
    </source>
</evidence>